<evidence type="ECO:0000313" key="3">
    <source>
        <dbReference type="Proteomes" id="UP000035548"/>
    </source>
</evidence>
<evidence type="ECO:0000256" key="1">
    <source>
        <dbReference type="SAM" id="Coils"/>
    </source>
</evidence>
<dbReference type="OrthoDB" id="9784388at2"/>
<sequence length="242" mass="27332">MKLAREHQIQLLKLATAQRAADIRDASREAAASPVSEEQATYERLRSELKRQREATASAQLAVADMESEILRIQEDERKLKRRDRDDREQLAAELDRERRRDLEHDRYTVKSRLADLYYELKEAHNEIHALRNNRDRHESELAELSRRVDAAHRAAAAAPVVAEPAGEGVDALRQGLPPEVLAEYDARREDNAVGAAEFNGRSCGGCFVVLPPAFRQGYAKASPARVEECPECGSLLIRREV</sequence>
<proteinExistence type="predicted"/>
<feature type="coiled-coil region" evidence="1">
    <location>
        <begin position="35"/>
        <end position="155"/>
    </location>
</feature>
<reference evidence="3" key="2">
    <citation type="submission" date="2015-05" db="EMBL/GenBank/DDBJ databases">
        <title>Complete genome sequence of Corynebacterium uterequi DSM 45634, isolated from the uterus of a maiden mare.</title>
        <authorList>
            <person name="Ruckert C."/>
            <person name="Albersmeier A."/>
            <person name="Winkler A."/>
            <person name="Tauch A."/>
        </authorList>
    </citation>
    <scope>NUCLEOTIDE SEQUENCE [LARGE SCALE GENOMIC DNA]</scope>
    <source>
        <strain evidence="3">DSM 45634</strain>
    </source>
</reference>
<dbReference type="EMBL" id="CP011546">
    <property type="protein sequence ID" value="AKK11544.1"/>
    <property type="molecule type" value="Genomic_DNA"/>
</dbReference>
<dbReference type="AlphaFoldDB" id="A0A0G3HE05"/>
<keyword evidence="3" id="KW-1185">Reference proteome</keyword>
<dbReference type="Gene3D" id="1.10.287.1490">
    <property type="match status" value="1"/>
</dbReference>
<dbReference type="RefSeq" id="WP_047259936.1">
    <property type="nucleotide sequence ID" value="NZ_CP011546.1"/>
</dbReference>
<name>A0A0G3HE05_9CORY</name>
<organism evidence="2 3">
    <name type="scientific">Corynebacterium uterequi</name>
    <dbReference type="NCBI Taxonomy" id="1072256"/>
    <lineage>
        <taxon>Bacteria</taxon>
        <taxon>Bacillati</taxon>
        <taxon>Actinomycetota</taxon>
        <taxon>Actinomycetes</taxon>
        <taxon>Mycobacteriales</taxon>
        <taxon>Corynebacteriaceae</taxon>
        <taxon>Corynebacterium</taxon>
    </lineage>
</organism>
<dbReference type="PATRIC" id="fig|1072256.5.peg.1538"/>
<dbReference type="KEGG" id="cut:CUTER_07780"/>
<evidence type="ECO:0000313" key="2">
    <source>
        <dbReference type="EMBL" id="AKK11544.1"/>
    </source>
</evidence>
<keyword evidence="1" id="KW-0175">Coiled coil</keyword>
<gene>
    <name evidence="2" type="ORF">CUTER_07780</name>
</gene>
<reference evidence="2 3" key="1">
    <citation type="journal article" date="2015" name="Genome Announc.">
        <title>Virulence Factor Genes Detected in the Complete Genome Sequence of Corynebacterium uterequi DSM 45634, Isolated from the Uterus of a Maiden Mare.</title>
        <authorList>
            <person name="Ruckert C."/>
            <person name="Kriete M."/>
            <person name="Jaenicke S."/>
            <person name="Winkler A."/>
            <person name="Tauch A."/>
        </authorList>
    </citation>
    <scope>NUCLEOTIDE SEQUENCE [LARGE SCALE GENOMIC DNA]</scope>
    <source>
        <strain evidence="2 3">DSM 45634</strain>
    </source>
</reference>
<dbReference type="STRING" id="1072256.CUTER_07780"/>
<protein>
    <submittedName>
        <fullName evidence="2">Zn-ribbon protein, possibly nucleic acid-binding</fullName>
    </submittedName>
</protein>
<accession>A0A0G3HE05</accession>
<dbReference type="Proteomes" id="UP000035548">
    <property type="component" value="Chromosome"/>
</dbReference>